<reference evidence="2 4" key="2">
    <citation type="submission" date="2019-09" db="EMBL/GenBank/DDBJ databases">
        <authorList>
            <person name="Dittami M. S."/>
        </authorList>
    </citation>
    <scope>NUCLEOTIDE SEQUENCE [LARGE SCALE GENOMIC DNA]</scope>
    <source>
        <strain evidence="2">SPHINGO391</strain>
    </source>
</reference>
<proteinExistence type="predicted"/>
<dbReference type="Proteomes" id="UP000326857">
    <property type="component" value="Unassembled WGS sequence"/>
</dbReference>
<dbReference type="AlphaFoldDB" id="A0A2T5GQY7"/>
<dbReference type="EMBL" id="QAOG01000001">
    <property type="protein sequence ID" value="PTQ61747.1"/>
    <property type="molecule type" value="Genomic_DNA"/>
</dbReference>
<name>A0A2T5GQY7_9SPHN</name>
<organism evidence="1 3">
    <name type="scientific">Sphingomonas aurantiaca</name>
    <dbReference type="NCBI Taxonomy" id="185949"/>
    <lineage>
        <taxon>Bacteria</taxon>
        <taxon>Pseudomonadati</taxon>
        <taxon>Pseudomonadota</taxon>
        <taxon>Alphaproteobacteria</taxon>
        <taxon>Sphingomonadales</taxon>
        <taxon>Sphingomonadaceae</taxon>
        <taxon>Sphingomonas</taxon>
    </lineage>
</organism>
<sequence>MAEDRLDIDLKTLEDNSDLRQVEFEGEVSDERYQFAVQYDVLEALSTVAPEGDAVAIFKQHAEEIADLGVVALARDPDQEIVVISENDLE</sequence>
<dbReference type="Proteomes" id="UP000244189">
    <property type="component" value="Unassembled WGS sequence"/>
</dbReference>
<keyword evidence="3" id="KW-1185">Reference proteome</keyword>
<dbReference type="RefSeq" id="WP_056419628.1">
    <property type="nucleotide sequence ID" value="NZ_JAPZPS010000010.1"/>
</dbReference>
<accession>A0A2T5GQY7</accession>
<accession>A0A5E7YGY4</accession>
<gene>
    <name evidence="1" type="ORF">C8J26_0013</name>
    <name evidence="2" type="ORF">SPHINGO391_380015</name>
</gene>
<dbReference type="EMBL" id="CABVLI010000032">
    <property type="protein sequence ID" value="VVT06003.1"/>
    <property type="molecule type" value="Genomic_DNA"/>
</dbReference>
<evidence type="ECO:0000313" key="3">
    <source>
        <dbReference type="Proteomes" id="UP000244189"/>
    </source>
</evidence>
<evidence type="ECO:0000313" key="2">
    <source>
        <dbReference type="EMBL" id="VVT06003.1"/>
    </source>
</evidence>
<evidence type="ECO:0000313" key="1">
    <source>
        <dbReference type="EMBL" id="PTQ61747.1"/>
    </source>
</evidence>
<protein>
    <submittedName>
        <fullName evidence="1">Uncharacterized protein DUF1488</fullName>
    </submittedName>
</protein>
<evidence type="ECO:0000313" key="4">
    <source>
        <dbReference type="Proteomes" id="UP000326857"/>
    </source>
</evidence>
<reference evidence="1 3" key="1">
    <citation type="submission" date="2018-04" db="EMBL/GenBank/DDBJ databases">
        <title>Genomic Encyclopedia of Type Strains, Phase III (KMG-III): the genomes of soil and plant-associated and newly described type strains.</title>
        <authorList>
            <person name="Whitman W."/>
        </authorList>
    </citation>
    <scope>NUCLEOTIDE SEQUENCE [LARGE SCALE GENOMIC DNA]</scope>
    <source>
        <strain evidence="1 3">MA101b</strain>
    </source>
</reference>